<sequence length="181" mass="20818">MAETSYNGSPRNNMLHDDYWDEHFMTVAALSMTCTNGDPKVGACVVDDNRRIVSIGYNEMSRGCSDDEFPWNPNPINPWDYRGFYEYSSILVCHAELTAIIDAMRTSIDLNKCTIYTTLFPCNECAKLIIRSGIRRVIYATAKYPETRTESMRRIFNAAGVTFRQYKLKRSQIFVNLPTHQ</sequence>
<reference evidence="11" key="2">
    <citation type="submission" date="2018-07" db="EMBL/GenBank/DDBJ databases">
        <authorList>
            <person name="Mckenzie S.K."/>
            <person name="Kronauer D.J.C."/>
        </authorList>
    </citation>
    <scope>NUCLEOTIDE SEQUENCE</scope>
    <source>
        <strain evidence="11">Clonal line C1</strain>
    </source>
</reference>
<dbReference type="PROSITE" id="PS00903">
    <property type="entry name" value="CYT_DCMP_DEAMINASES_1"/>
    <property type="match status" value="1"/>
</dbReference>
<dbReference type="InterPro" id="IPR016473">
    <property type="entry name" value="dCMP_deaminase"/>
</dbReference>
<feature type="binding site" evidence="9">
    <location>
        <position position="125"/>
    </location>
    <ligand>
        <name>Zn(2+)</name>
        <dbReference type="ChEBI" id="CHEBI:29105"/>
        <note>catalytic</note>
    </ligand>
</feature>
<evidence type="ECO:0000256" key="1">
    <source>
        <dbReference type="ARBA" id="ARBA00006576"/>
    </source>
</evidence>
<dbReference type="InterPro" id="IPR002125">
    <property type="entry name" value="CMP_dCMP_dom"/>
</dbReference>
<evidence type="ECO:0000256" key="4">
    <source>
        <dbReference type="ARBA" id="ARBA00022801"/>
    </source>
</evidence>
<evidence type="ECO:0000256" key="7">
    <source>
        <dbReference type="ARBA" id="ARBA00041763"/>
    </source>
</evidence>
<accession>A0A3L8DPC9</accession>
<dbReference type="PANTHER" id="PTHR11086">
    <property type="entry name" value="DEOXYCYTIDYLATE DEAMINASE-RELATED"/>
    <property type="match status" value="1"/>
</dbReference>
<comment type="cofactor">
    <cofactor evidence="9">
        <name>Zn(2+)</name>
        <dbReference type="ChEBI" id="CHEBI:29105"/>
    </cofactor>
</comment>
<gene>
    <name evidence="11" type="ORF">DMN91_004535</name>
</gene>
<feature type="active site" description="Proton donor" evidence="8">
    <location>
        <position position="96"/>
    </location>
</feature>
<evidence type="ECO:0000256" key="3">
    <source>
        <dbReference type="ARBA" id="ARBA00022727"/>
    </source>
</evidence>
<proteinExistence type="inferred from homology"/>
<dbReference type="PIRSF" id="PIRSF006019">
    <property type="entry name" value="dCMP_deaminase"/>
    <property type="match status" value="1"/>
</dbReference>
<dbReference type="EC" id="3.5.4.12" evidence="6"/>
<dbReference type="InterPro" id="IPR016192">
    <property type="entry name" value="APOBEC/CMP_deaminase_Zn-bd"/>
</dbReference>
<keyword evidence="2 9" id="KW-0479">Metal-binding</keyword>
<dbReference type="InterPro" id="IPR016193">
    <property type="entry name" value="Cytidine_deaminase-like"/>
</dbReference>
<dbReference type="GO" id="GO:0008270">
    <property type="term" value="F:zinc ion binding"/>
    <property type="evidence" value="ECO:0007669"/>
    <property type="project" value="InterPro"/>
</dbReference>
<dbReference type="AlphaFoldDB" id="A0A3L8DPC9"/>
<comment type="similarity">
    <text evidence="1">Belongs to the cytidine and deoxycytidylate deaminase family.</text>
</comment>
<dbReference type="Pfam" id="PF00383">
    <property type="entry name" value="dCMP_cyt_deam_1"/>
    <property type="match status" value="1"/>
</dbReference>
<evidence type="ECO:0000256" key="8">
    <source>
        <dbReference type="PIRSR" id="PIRSR006019-1"/>
    </source>
</evidence>
<organism evidence="11">
    <name type="scientific">Ooceraea biroi</name>
    <name type="common">Clonal raider ant</name>
    <name type="synonym">Cerapachys biroi</name>
    <dbReference type="NCBI Taxonomy" id="2015173"/>
    <lineage>
        <taxon>Eukaryota</taxon>
        <taxon>Metazoa</taxon>
        <taxon>Ecdysozoa</taxon>
        <taxon>Arthropoda</taxon>
        <taxon>Hexapoda</taxon>
        <taxon>Insecta</taxon>
        <taxon>Pterygota</taxon>
        <taxon>Neoptera</taxon>
        <taxon>Endopterygota</taxon>
        <taxon>Hymenoptera</taxon>
        <taxon>Apocrita</taxon>
        <taxon>Aculeata</taxon>
        <taxon>Formicoidea</taxon>
        <taxon>Formicidae</taxon>
        <taxon>Dorylinae</taxon>
        <taxon>Ooceraea</taxon>
    </lineage>
</organism>
<feature type="domain" description="CMP/dCMP-type deaminase" evidence="10">
    <location>
        <begin position="19"/>
        <end position="151"/>
    </location>
</feature>
<dbReference type="OrthoDB" id="6710946at2759"/>
<reference evidence="11" key="1">
    <citation type="journal article" date="2018" name="Genome Res.">
        <title>The genomic architecture and molecular evolution of ant odorant receptors.</title>
        <authorList>
            <person name="McKenzie S.K."/>
            <person name="Kronauer D.J.C."/>
        </authorList>
    </citation>
    <scope>NUCLEOTIDE SEQUENCE [LARGE SCALE GENOMIC DNA]</scope>
    <source>
        <strain evidence="11">Clonal line C1</strain>
    </source>
</reference>
<dbReference type="PANTHER" id="PTHR11086:SF18">
    <property type="entry name" value="DEOXYCYTIDYLATE DEAMINASE"/>
    <property type="match status" value="1"/>
</dbReference>
<dbReference type="Gene3D" id="3.40.140.10">
    <property type="entry name" value="Cytidine Deaminase, domain 2"/>
    <property type="match status" value="1"/>
</dbReference>
<keyword evidence="4" id="KW-0378">Hydrolase</keyword>
<name>A0A3L8DPC9_OOCBI</name>
<dbReference type="SUPFAM" id="SSF53927">
    <property type="entry name" value="Cytidine deaminase-like"/>
    <property type="match status" value="1"/>
</dbReference>
<evidence type="ECO:0000259" key="10">
    <source>
        <dbReference type="PROSITE" id="PS51747"/>
    </source>
</evidence>
<dbReference type="InterPro" id="IPR015517">
    <property type="entry name" value="dCMP_deaminase-rel"/>
</dbReference>
<evidence type="ECO:0000256" key="9">
    <source>
        <dbReference type="PIRSR" id="PIRSR006019-2"/>
    </source>
</evidence>
<dbReference type="Proteomes" id="UP000279307">
    <property type="component" value="Chromosome 5"/>
</dbReference>
<dbReference type="GO" id="GO:0005737">
    <property type="term" value="C:cytoplasm"/>
    <property type="evidence" value="ECO:0007669"/>
    <property type="project" value="TreeGrafter"/>
</dbReference>
<dbReference type="GO" id="GO:0004132">
    <property type="term" value="F:dCMP deaminase activity"/>
    <property type="evidence" value="ECO:0007669"/>
    <property type="project" value="InterPro"/>
</dbReference>
<feature type="binding site" evidence="9">
    <location>
        <position position="122"/>
    </location>
    <ligand>
        <name>Zn(2+)</name>
        <dbReference type="ChEBI" id="CHEBI:29105"/>
        <note>catalytic</note>
    </ligand>
</feature>
<dbReference type="PROSITE" id="PS51747">
    <property type="entry name" value="CYT_DCMP_DEAMINASES_2"/>
    <property type="match status" value="1"/>
</dbReference>
<evidence type="ECO:0000256" key="6">
    <source>
        <dbReference type="ARBA" id="ARBA00038938"/>
    </source>
</evidence>
<dbReference type="GO" id="GO:0006220">
    <property type="term" value="P:pyrimidine nucleotide metabolic process"/>
    <property type="evidence" value="ECO:0007669"/>
    <property type="project" value="InterPro"/>
</dbReference>
<keyword evidence="5 9" id="KW-0862">Zinc</keyword>
<evidence type="ECO:0000313" key="11">
    <source>
        <dbReference type="EMBL" id="RLU22257.1"/>
    </source>
</evidence>
<comment type="caution">
    <text evidence="11">The sequence shown here is derived from an EMBL/GenBank/DDBJ whole genome shotgun (WGS) entry which is preliminary data.</text>
</comment>
<evidence type="ECO:0000256" key="5">
    <source>
        <dbReference type="ARBA" id="ARBA00022833"/>
    </source>
</evidence>
<dbReference type="EMBL" id="QOIP01000005">
    <property type="protein sequence ID" value="RLU22257.1"/>
    <property type="molecule type" value="Genomic_DNA"/>
</dbReference>
<protein>
    <recommendedName>
        <fullName evidence="7">dCMP deaminase</fullName>
        <ecNumber evidence="6">3.5.4.12</ecNumber>
    </recommendedName>
    <alternativeName>
        <fullName evidence="7">dCMP deaminase</fullName>
    </alternativeName>
</protein>
<feature type="binding site" evidence="9">
    <location>
        <position position="94"/>
    </location>
    <ligand>
        <name>Zn(2+)</name>
        <dbReference type="ChEBI" id="CHEBI:29105"/>
        <note>catalytic</note>
    </ligand>
</feature>
<evidence type="ECO:0000256" key="2">
    <source>
        <dbReference type="ARBA" id="ARBA00022723"/>
    </source>
</evidence>
<keyword evidence="3" id="KW-0545">Nucleotide biosynthesis</keyword>